<protein>
    <submittedName>
        <fullName evidence="1">Uncharacterized protein</fullName>
    </submittedName>
</protein>
<name>A0A0F9LNF8_9ZZZZ</name>
<organism evidence="1">
    <name type="scientific">marine sediment metagenome</name>
    <dbReference type="NCBI Taxonomy" id="412755"/>
    <lineage>
        <taxon>unclassified sequences</taxon>
        <taxon>metagenomes</taxon>
        <taxon>ecological metagenomes</taxon>
    </lineage>
</organism>
<sequence length="132" mass="14679">MRPQEFNGGIADVRAVEDAIRATRRYTEGIMTMRTAHPVQGEDFPSRTFIKHYEVYPDTEITWDMPVGAAIDWLCGDVLRVYVLFRYDYRMNKAAIGIKDGPEAIKQLTRAIPGFGGALQVVNNGGPKGDSG</sequence>
<reference evidence="1" key="1">
    <citation type="journal article" date="2015" name="Nature">
        <title>Complex archaea that bridge the gap between prokaryotes and eukaryotes.</title>
        <authorList>
            <person name="Spang A."/>
            <person name="Saw J.H."/>
            <person name="Jorgensen S.L."/>
            <person name="Zaremba-Niedzwiedzka K."/>
            <person name="Martijn J."/>
            <person name="Lind A.E."/>
            <person name="van Eijk R."/>
            <person name="Schleper C."/>
            <person name="Guy L."/>
            <person name="Ettema T.J."/>
        </authorList>
    </citation>
    <scope>NUCLEOTIDE SEQUENCE</scope>
</reference>
<dbReference type="AlphaFoldDB" id="A0A0F9LNF8"/>
<evidence type="ECO:0000313" key="1">
    <source>
        <dbReference type="EMBL" id="KKM45882.1"/>
    </source>
</evidence>
<comment type="caution">
    <text evidence="1">The sequence shown here is derived from an EMBL/GenBank/DDBJ whole genome shotgun (WGS) entry which is preliminary data.</text>
</comment>
<proteinExistence type="predicted"/>
<dbReference type="EMBL" id="LAZR01012044">
    <property type="protein sequence ID" value="KKM45882.1"/>
    <property type="molecule type" value="Genomic_DNA"/>
</dbReference>
<accession>A0A0F9LNF8</accession>
<gene>
    <name evidence="1" type="ORF">LCGC14_1560290</name>
</gene>